<keyword evidence="5" id="KW-1185">Reference proteome</keyword>
<dbReference type="PANTHER" id="PTHR37013:SF3">
    <property type="entry name" value="INTEGRAL MEMBRANE PROTEIN (AFU_ORTHOLOGUE AFUA_1G05950)"/>
    <property type="match status" value="1"/>
</dbReference>
<gene>
    <name evidence="4" type="ORF">CDV36_000267</name>
</gene>
<dbReference type="OrthoDB" id="405906at2759"/>
<proteinExistence type="predicted"/>
<dbReference type="Pfam" id="PF24802">
    <property type="entry name" value="DUF7703"/>
    <property type="match status" value="1"/>
</dbReference>
<keyword evidence="2" id="KW-0812">Transmembrane</keyword>
<name>A0A3M2SR55_9HYPO</name>
<feature type="domain" description="DUF7703" evidence="3">
    <location>
        <begin position="76"/>
        <end position="322"/>
    </location>
</feature>
<evidence type="ECO:0000313" key="5">
    <source>
        <dbReference type="Proteomes" id="UP000277212"/>
    </source>
</evidence>
<keyword evidence="2" id="KW-1133">Transmembrane helix</keyword>
<accession>A0A3M2SR55</accession>
<dbReference type="STRING" id="2010991.A0A3M2SR55"/>
<feature type="region of interest" description="Disordered" evidence="1">
    <location>
        <begin position="326"/>
        <end position="392"/>
    </location>
</feature>
<feature type="transmembrane region" description="Helical" evidence="2">
    <location>
        <begin position="222"/>
        <end position="240"/>
    </location>
</feature>
<feature type="transmembrane region" description="Helical" evidence="2">
    <location>
        <begin position="113"/>
        <end position="132"/>
    </location>
</feature>
<dbReference type="Proteomes" id="UP000277212">
    <property type="component" value="Unassembled WGS sequence"/>
</dbReference>
<evidence type="ECO:0000256" key="2">
    <source>
        <dbReference type="SAM" id="Phobius"/>
    </source>
</evidence>
<reference evidence="4 5" key="1">
    <citation type="submission" date="2017-06" db="EMBL/GenBank/DDBJ databases">
        <title>Comparative genomic analysis of Ambrosia Fusariam Clade fungi.</title>
        <authorList>
            <person name="Stajich J.E."/>
            <person name="Carrillo J."/>
            <person name="Kijimoto T."/>
            <person name="Eskalen A."/>
            <person name="O'Donnell K."/>
            <person name="Kasson M."/>
        </authorList>
    </citation>
    <scope>NUCLEOTIDE SEQUENCE [LARGE SCALE GENOMIC DNA]</scope>
    <source>
        <strain evidence="4">UCR3666</strain>
    </source>
</reference>
<keyword evidence="2" id="KW-0472">Membrane</keyword>
<evidence type="ECO:0000259" key="3">
    <source>
        <dbReference type="Pfam" id="PF24802"/>
    </source>
</evidence>
<evidence type="ECO:0000313" key="4">
    <source>
        <dbReference type="EMBL" id="RMJ20030.1"/>
    </source>
</evidence>
<dbReference type="InterPro" id="IPR056120">
    <property type="entry name" value="DUF7703"/>
</dbReference>
<comment type="caution">
    <text evidence="4">The sequence shown here is derived from an EMBL/GenBank/DDBJ whole genome shotgun (WGS) entry which is preliminary data.</text>
</comment>
<evidence type="ECO:0000256" key="1">
    <source>
        <dbReference type="SAM" id="MobiDB-lite"/>
    </source>
</evidence>
<feature type="transmembrane region" description="Helical" evidence="2">
    <location>
        <begin position="82"/>
        <end position="106"/>
    </location>
</feature>
<feature type="transmembrane region" description="Helical" evidence="2">
    <location>
        <begin position="144"/>
        <end position="166"/>
    </location>
</feature>
<sequence length="392" mass="43522">MVGIHAISLHNVMNIPTLTPPSAFHETHQLPNKVVVHLGLRFMAPILSQTLPGSSPREITEAVVARDIRDMTEVESATGIDAIVVAVFLSIAIYNFIELNFIILATFKRKGGLYFWSFIVATWGIPPYSIGFLLKNFLPDTSSYIYVTLIVVGWWPLVTGQSMVLYSRLHLVLRKPAWLKAVLIMIIVNAVICYVPTTVMVYGANSSNPGPFVTPYSIYEKIQVTIFFIQEMIISGLYIYSTTKILRIDAVTGRNESRDVMRHLIAVSVIVVILDITILAFEYANLYYLQTSYKALAYSVKLKIEFSILNRLIVVTQGRKCSSCTQSTECSGGMHSTRRQSDGGRPFQPRHGSRSTVRPGFGSRDNSGRIDGRGNKDGGPSTQAAKREDSGC</sequence>
<dbReference type="AlphaFoldDB" id="A0A3M2SR55"/>
<feature type="compositionally biased region" description="Basic and acidic residues" evidence="1">
    <location>
        <begin position="366"/>
        <end position="376"/>
    </location>
</feature>
<dbReference type="PANTHER" id="PTHR37013">
    <property type="entry name" value="INTEGRAL MEMBRANE PROTEIN (AFU_ORTHOLOGUE AFUA_1G05950)-RELATED"/>
    <property type="match status" value="1"/>
</dbReference>
<organism evidence="4 5">
    <name type="scientific">Fusarium kuroshium</name>
    <dbReference type="NCBI Taxonomy" id="2010991"/>
    <lineage>
        <taxon>Eukaryota</taxon>
        <taxon>Fungi</taxon>
        <taxon>Dikarya</taxon>
        <taxon>Ascomycota</taxon>
        <taxon>Pezizomycotina</taxon>
        <taxon>Sordariomycetes</taxon>
        <taxon>Hypocreomycetidae</taxon>
        <taxon>Hypocreales</taxon>
        <taxon>Nectriaceae</taxon>
        <taxon>Fusarium</taxon>
        <taxon>Fusarium solani species complex</taxon>
    </lineage>
</organism>
<dbReference type="EMBL" id="NKUJ01000002">
    <property type="protein sequence ID" value="RMJ20030.1"/>
    <property type="molecule type" value="Genomic_DNA"/>
</dbReference>
<feature type="transmembrane region" description="Helical" evidence="2">
    <location>
        <begin position="178"/>
        <end position="202"/>
    </location>
</feature>
<protein>
    <recommendedName>
        <fullName evidence="3">DUF7703 domain-containing protein</fullName>
    </recommendedName>
</protein>
<feature type="transmembrane region" description="Helical" evidence="2">
    <location>
        <begin position="260"/>
        <end position="281"/>
    </location>
</feature>